<reference evidence="2" key="1">
    <citation type="submission" date="2017-01" db="EMBL/GenBank/DDBJ databases">
        <authorList>
            <person name="Assis F.L."/>
            <person name="Abrahao J.S."/>
            <person name="Silva L."/>
            <person name="Khalil J.B."/>
            <person name="Rodrigues R."/>
            <person name="Silva L.S."/>
            <person name="Arantes T."/>
            <person name="Boratto P."/>
            <person name="Andrade M."/>
            <person name="Kroon E.G."/>
            <person name="Ribeiro B."/>
            <person name="Bergier I."/>
            <person name="Seligmann H."/>
            <person name="Ghigo E."/>
            <person name="Colson P."/>
            <person name="Levasseur A."/>
            <person name="Raoult D."/>
            <person name="Scola B.L."/>
        </authorList>
    </citation>
    <scope>NUCLEOTIDE SEQUENCE</scope>
    <source>
        <strain evidence="2">Soda lake</strain>
    </source>
</reference>
<protein>
    <recommendedName>
        <fullName evidence="3">DUF3784 domain-containing protein</fullName>
    </recommendedName>
</protein>
<feature type="transmembrane region" description="Helical" evidence="1">
    <location>
        <begin position="74"/>
        <end position="92"/>
    </location>
</feature>
<reference evidence="2" key="2">
    <citation type="journal article" date="2018" name="Nat. Commun.">
        <title>Tailed giant Tupanvirus possesses the most complete translational apparatus of the known virosphere.</title>
        <authorList>
            <person name="Abrahao J."/>
            <person name="Silva L."/>
            <person name="Silva L.S."/>
            <person name="Khalil J.Y.B."/>
            <person name="Rodrigues R."/>
            <person name="Arantes T."/>
            <person name="Assis F."/>
            <person name="Boratto P."/>
            <person name="Andrade M."/>
            <person name="Kroon E.G."/>
            <person name="Ribeiro B."/>
            <person name="Bergier I."/>
            <person name="Seligmann H."/>
            <person name="Ghigo E."/>
            <person name="Colson P."/>
            <person name="Levasseur A."/>
            <person name="Kroemer G."/>
            <person name="Raoult D."/>
            <person name="La Scola B."/>
        </authorList>
    </citation>
    <scope>NUCLEOTIDE SEQUENCE [LARGE SCALE GENOMIC DNA]</scope>
    <source>
        <strain evidence="2">Soda lake</strain>
    </source>
</reference>
<feature type="transmembrane region" description="Helical" evidence="1">
    <location>
        <begin position="44"/>
        <end position="62"/>
    </location>
</feature>
<feature type="transmembrane region" description="Helical" evidence="1">
    <location>
        <begin position="6"/>
        <end position="23"/>
    </location>
</feature>
<keyword evidence="1" id="KW-1133">Transmembrane helix</keyword>
<evidence type="ECO:0008006" key="3">
    <source>
        <dbReference type="Google" id="ProtNLM"/>
    </source>
</evidence>
<sequence length="103" mass="12286">MNTVIILIVLILISIGIIYFFGPEKFPFYNTYATKKNEFEKQQWVRLLDIFVLGPFAIWLGYKLQTDPTKCWGIIPYILYIYAFGTIVYNFTNYYNNMRNKSQ</sequence>
<proteinExistence type="predicted"/>
<keyword evidence="1" id="KW-0472">Membrane</keyword>
<dbReference type="KEGG" id="vg:80519372"/>
<name>A0A6N1NNJ2_9VIRU</name>
<organism evidence="2">
    <name type="scientific">Tupanvirus soda lake</name>
    <dbReference type="NCBI Taxonomy" id="2126985"/>
    <lineage>
        <taxon>Viruses</taxon>
        <taxon>Varidnaviria</taxon>
        <taxon>Bamfordvirae</taxon>
        <taxon>Nucleocytoviricota</taxon>
        <taxon>Megaviricetes</taxon>
        <taxon>Imitervirales</taxon>
        <taxon>Mimiviridae</taxon>
        <taxon>Megamimivirinae</taxon>
        <taxon>Tupanvirus</taxon>
        <taxon>Tupanvirus salinum</taxon>
    </lineage>
</organism>
<evidence type="ECO:0000313" key="2">
    <source>
        <dbReference type="EMBL" id="QKU35924.1"/>
    </source>
</evidence>
<evidence type="ECO:0000256" key="1">
    <source>
        <dbReference type="SAM" id="Phobius"/>
    </source>
</evidence>
<dbReference type="EMBL" id="KY523104">
    <property type="protein sequence ID" value="QKU35924.1"/>
    <property type="molecule type" value="Genomic_DNA"/>
</dbReference>
<dbReference type="RefSeq" id="YP_010782608.1">
    <property type="nucleotide sequence ID" value="NC_075039.1"/>
</dbReference>
<keyword evidence="1" id="KW-0812">Transmembrane</keyword>
<dbReference type="GeneID" id="80519372"/>
<accession>A0A6N1NNJ2</accession>